<accession>A0ABY9WVF7</accession>
<protein>
    <recommendedName>
        <fullName evidence="4">Lipoprotein</fullName>
    </recommendedName>
</protein>
<gene>
    <name evidence="2" type="ORF">F0U60_16990</name>
</gene>
<sequence>MTTVGQHELKHVADIQSDLSEATVNGKFQTMRLNGWMKDSKLSLVLCLVLVGCSSSARMIMSRDEGAQGIPTLVLWSIEVSPNVDHSPRFAVYPSGIVIYRQEARADEVPRYKQARVSSEQYARLAGPERLEILTYLEESYMVSDATEAPSNIIQWRTRENRVRQREVLGPLGAGAVVERARTPSAFLSLFDAMASFDAPDARTYVPEAVEVILRRARSGDTVSWPPEWPEPRPSGAVTDNESPEERLVAVFPGSRFGEVFKWVSEHHKAGRIVAYKGQLYVAYVRAVLPGNPTVRATAEADA</sequence>
<evidence type="ECO:0000256" key="1">
    <source>
        <dbReference type="SAM" id="MobiDB-lite"/>
    </source>
</evidence>
<reference evidence="2 3" key="1">
    <citation type="submission" date="2019-08" db="EMBL/GenBank/DDBJ databases">
        <title>Archangium and Cystobacter genomes.</title>
        <authorList>
            <person name="Chen I.-C.K."/>
            <person name="Wielgoss S."/>
        </authorList>
    </citation>
    <scope>NUCLEOTIDE SEQUENCE [LARGE SCALE GENOMIC DNA]</scope>
    <source>
        <strain evidence="2 3">Cbm 6</strain>
    </source>
</reference>
<keyword evidence="3" id="KW-1185">Reference proteome</keyword>
<proteinExistence type="predicted"/>
<dbReference type="EMBL" id="CP043494">
    <property type="protein sequence ID" value="WNG45606.1"/>
    <property type="molecule type" value="Genomic_DNA"/>
</dbReference>
<name>A0ABY9WVF7_9BACT</name>
<evidence type="ECO:0000313" key="2">
    <source>
        <dbReference type="EMBL" id="WNG45606.1"/>
    </source>
</evidence>
<organism evidence="2 3">
    <name type="scientific">Archangium minus</name>
    <dbReference type="NCBI Taxonomy" id="83450"/>
    <lineage>
        <taxon>Bacteria</taxon>
        <taxon>Pseudomonadati</taxon>
        <taxon>Myxococcota</taxon>
        <taxon>Myxococcia</taxon>
        <taxon>Myxococcales</taxon>
        <taxon>Cystobacterineae</taxon>
        <taxon>Archangiaceae</taxon>
        <taxon>Archangium</taxon>
    </lineage>
</organism>
<feature type="region of interest" description="Disordered" evidence="1">
    <location>
        <begin position="222"/>
        <end position="244"/>
    </location>
</feature>
<dbReference type="RefSeq" id="WP_395820775.1">
    <property type="nucleotide sequence ID" value="NZ_CP043494.1"/>
</dbReference>
<evidence type="ECO:0008006" key="4">
    <source>
        <dbReference type="Google" id="ProtNLM"/>
    </source>
</evidence>
<evidence type="ECO:0000313" key="3">
    <source>
        <dbReference type="Proteomes" id="UP001611383"/>
    </source>
</evidence>
<dbReference type="Proteomes" id="UP001611383">
    <property type="component" value="Chromosome"/>
</dbReference>